<dbReference type="PANTHER" id="PTHR48106">
    <property type="entry name" value="QUINONE OXIDOREDUCTASE PIG3-RELATED"/>
    <property type="match status" value="1"/>
</dbReference>
<dbReference type="EMBL" id="MOBM01000024">
    <property type="protein sequence ID" value="RON14400.1"/>
    <property type="molecule type" value="Genomic_DNA"/>
</dbReference>
<keyword evidence="2" id="KW-0560">Oxidoreductase</keyword>
<dbReference type="Proteomes" id="UP000284002">
    <property type="component" value="Unassembled WGS sequence"/>
</dbReference>
<dbReference type="SUPFAM" id="SSF50129">
    <property type="entry name" value="GroES-like"/>
    <property type="match status" value="1"/>
</dbReference>
<dbReference type="PROSITE" id="PS01162">
    <property type="entry name" value="QOR_ZETA_CRYSTAL"/>
    <property type="match status" value="1"/>
</dbReference>
<sequence>MKAIVMVQPGGSEVIEYVSFPTPTPDAGQVLVEVSAAGVNFMDIGARQGSVWRDVPNPKRLGVEGAGRVLSVGEGVTGVSPGQRVAWVYVPGSYSEKIVCPASSLVTIPEGIDDRTAASVMMQGLTASHFTSDFYSVQPGDIALVHAASGGLGLLLTQMIKLKGGHVIGRVSSPDKIAIAKQSGADHVIVDTEGNFAEEVIRLSGGQGVHVVYDGSGPKTFQGSLDSLRISGTFCWFGPVLGAPGPIELMSLPKSIKIGYATFMDHVRTPELLRNHSAKLFDMILAGKLDIRIGAQYPLADAAKAHLDMESRSTTGKLLLIPSQS</sequence>
<gene>
    <name evidence="4" type="ORF">BK662_17615</name>
</gene>
<evidence type="ECO:0000256" key="1">
    <source>
        <dbReference type="ARBA" id="ARBA00022857"/>
    </source>
</evidence>
<dbReference type="GO" id="GO:0003960">
    <property type="term" value="F:quinone reductase (NADPH) activity"/>
    <property type="evidence" value="ECO:0007669"/>
    <property type="project" value="InterPro"/>
</dbReference>
<dbReference type="Pfam" id="PF08240">
    <property type="entry name" value="ADH_N"/>
    <property type="match status" value="1"/>
</dbReference>
<dbReference type="GO" id="GO:0035925">
    <property type="term" value="F:mRNA 3'-UTR AU-rich region binding"/>
    <property type="evidence" value="ECO:0007669"/>
    <property type="project" value="TreeGrafter"/>
</dbReference>
<feature type="domain" description="Enoyl reductase (ER)" evidence="3">
    <location>
        <begin position="10"/>
        <end position="320"/>
    </location>
</feature>
<dbReference type="GO" id="GO:0005829">
    <property type="term" value="C:cytosol"/>
    <property type="evidence" value="ECO:0007669"/>
    <property type="project" value="TreeGrafter"/>
</dbReference>
<dbReference type="InterPro" id="IPR047618">
    <property type="entry name" value="QOR-like"/>
</dbReference>
<organism evidence="4 5">
    <name type="scientific">Pseudomonas frederiksbergensis</name>
    <dbReference type="NCBI Taxonomy" id="104087"/>
    <lineage>
        <taxon>Bacteria</taxon>
        <taxon>Pseudomonadati</taxon>
        <taxon>Pseudomonadota</taxon>
        <taxon>Gammaproteobacteria</taxon>
        <taxon>Pseudomonadales</taxon>
        <taxon>Pseudomonadaceae</taxon>
        <taxon>Pseudomonas</taxon>
    </lineage>
</organism>
<dbReference type="InterPro" id="IPR011032">
    <property type="entry name" value="GroES-like_sf"/>
</dbReference>
<evidence type="ECO:0000256" key="2">
    <source>
        <dbReference type="ARBA" id="ARBA00023002"/>
    </source>
</evidence>
<dbReference type="RefSeq" id="WP_123359253.1">
    <property type="nucleotide sequence ID" value="NZ_MOBM01000024.1"/>
</dbReference>
<accession>A0A423HMG7</accession>
<reference evidence="4 5" key="1">
    <citation type="submission" date="2016-10" db="EMBL/GenBank/DDBJ databases">
        <title>Comparative genome analysis of multiple Pseudomonas spp. focuses on biocontrol and plant growth promoting traits.</title>
        <authorList>
            <person name="Tao X.-Y."/>
            <person name="Taylor C.G."/>
        </authorList>
    </citation>
    <scope>NUCLEOTIDE SEQUENCE [LARGE SCALE GENOMIC DNA]</scope>
    <source>
        <strain evidence="4 5">36C6</strain>
    </source>
</reference>
<dbReference type="InterPro" id="IPR013154">
    <property type="entry name" value="ADH-like_N"/>
</dbReference>
<dbReference type="GO" id="GO:0008270">
    <property type="term" value="F:zinc ion binding"/>
    <property type="evidence" value="ECO:0007669"/>
    <property type="project" value="InterPro"/>
</dbReference>
<dbReference type="InterPro" id="IPR020843">
    <property type="entry name" value="ER"/>
</dbReference>
<dbReference type="InterPro" id="IPR013149">
    <property type="entry name" value="ADH-like_C"/>
</dbReference>
<dbReference type="Pfam" id="PF00107">
    <property type="entry name" value="ADH_zinc_N"/>
    <property type="match status" value="1"/>
</dbReference>
<dbReference type="InterPro" id="IPR036291">
    <property type="entry name" value="NAD(P)-bd_dom_sf"/>
</dbReference>
<comment type="caution">
    <text evidence="4">The sequence shown here is derived from an EMBL/GenBank/DDBJ whole genome shotgun (WGS) entry which is preliminary data.</text>
</comment>
<dbReference type="Gene3D" id="3.40.50.720">
    <property type="entry name" value="NAD(P)-binding Rossmann-like Domain"/>
    <property type="match status" value="1"/>
</dbReference>
<dbReference type="PANTHER" id="PTHR48106:SF13">
    <property type="entry name" value="QUINONE OXIDOREDUCTASE-RELATED"/>
    <property type="match status" value="1"/>
</dbReference>
<evidence type="ECO:0000313" key="5">
    <source>
        <dbReference type="Proteomes" id="UP000284002"/>
    </source>
</evidence>
<dbReference type="SMART" id="SM00829">
    <property type="entry name" value="PKS_ER"/>
    <property type="match status" value="1"/>
</dbReference>
<evidence type="ECO:0000313" key="4">
    <source>
        <dbReference type="EMBL" id="RON14400.1"/>
    </source>
</evidence>
<protein>
    <submittedName>
        <fullName evidence="4">Alcohol dehydrogenase</fullName>
    </submittedName>
</protein>
<proteinExistence type="predicted"/>
<dbReference type="InterPro" id="IPR002364">
    <property type="entry name" value="Quin_OxRdtase/zeta-crystal_CS"/>
</dbReference>
<dbReference type="AlphaFoldDB" id="A0A423HMG7"/>
<dbReference type="Gene3D" id="3.90.180.10">
    <property type="entry name" value="Medium-chain alcohol dehydrogenases, catalytic domain"/>
    <property type="match status" value="1"/>
</dbReference>
<dbReference type="CDD" id="cd05286">
    <property type="entry name" value="QOR2"/>
    <property type="match status" value="1"/>
</dbReference>
<dbReference type="SUPFAM" id="SSF51735">
    <property type="entry name" value="NAD(P)-binding Rossmann-fold domains"/>
    <property type="match status" value="1"/>
</dbReference>
<keyword evidence="1" id="KW-0521">NADP</keyword>
<dbReference type="GO" id="GO:0070402">
    <property type="term" value="F:NADPH binding"/>
    <property type="evidence" value="ECO:0007669"/>
    <property type="project" value="TreeGrafter"/>
</dbReference>
<name>A0A423HMG7_9PSED</name>
<evidence type="ECO:0000259" key="3">
    <source>
        <dbReference type="SMART" id="SM00829"/>
    </source>
</evidence>